<keyword evidence="2" id="KW-1185">Reference proteome</keyword>
<evidence type="ECO:0000313" key="1">
    <source>
        <dbReference type="EMBL" id="KYG77226.1"/>
    </source>
</evidence>
<proteinExistence type="predicted"/>
<sequence>MNSGQDNKSENNTGQLIQTVLNKSLADETRFSALSILILKFRGSILNTCEFICKNHGHGFVTAEWLANEVFERFYEKGGNFNTNRVSEVPIDDLFELYLNKIARNALIDLHRNKERKENNPYDGTEVIQRELPKMSEVQLAKSKIEVRLLYKVVNSFSQNHKTIYLTYKTYKKEGFTLPRKLLKSMREELNLTQNTVNRYLKEVTDAVDAAIENYVQGMKESE</sequence>
<name>A0A150XEV6_9BACT</name>
<dbReference type="OrthoDB" id="982681at2"/>
<accession>A0A150XEV6</accession>
<organism evidence="1 2">
    <name type="scientific">Roseivirga spongicola</name>
    <dbReference type="NCBI Taxonomy" id="333140"/>
    <lineage>
        <taxon>Bacteria</taxon>
        <taxon>Pseudomonadati</taxon>
        <taxon>Bacteroidota</taxon>
        <taxon>Cytophagia</taxon>
        <taxon>Cytophagales</taxon>
        <taxon>Roseivirgaceae</taxon>
        <taxon>Roseivirga</taxon>
    </lineage>
</organism>
<reference evidence="1 2" key="1">
    <citation type="submission" date="2016-01" db="EMBL/GenBank/DDBJ databases">
        <title>Genome sequencing of Roseivirga spongicola UST030701-084.</title>
        <authorList>
            <person name="Selvaratnam C."/>
            <person name="Thevarajoo S."/>
            <person name="Goh K.M."/>
            <person name="Ee R."/>
            <person name="Chan K.-G."/>
            <person name="Chong C.S."/>
        </authorList>
    </citation>
    <scope>NUCLEOTIDE SEQUENCE [LARGE SCALE GENOMIC DNA]</scope>
    <source>
        <strain evidence="1 2">UST030701-084</strain>
    </source>
</reference>
<protein>
    <submittedName>
        <fullName evidence="1">Uncharacterized protein</fullName>
    </submittedName>
</protein>
<gene>
    <name evidence="1" type="ORF">AWW68_00205</name>
</gene>
<dbReference type="Proteomes" id="UP000075606">
    <property type="component" value="Unassembled WGS sequence"/>
</dbReference>
<dbReference type="EMBL" id="LRPC01000001">
    <property type="protein sequence ID" value="KYG77226.1"/>
    <property type="molecule type" value="Genomic_DNA"/>
</dbReference>
<dbReference type="AlphaFoldDB" id="A0A150XEV6"/>
<dbReference type="RefSeq" id="WP_068215366.1">
    <property type="nucleotide sequence ID" value="NZ_CP139724.1"/>
</dbReference>
<evidence type="ECO:0000313" key="2">
    <source>
        <dbReference type="Proteomes" id="UP000075606"/>
    </source>
</evidence>
<dbReference type="Gene3D" id="1.10.1740.10">
    <property type="match status" value="1"/>
</dbReference>
<comment type="caution">
    <text evidence="1">The sequence shown here is derived from an EMBL/GenBank/DDBJ whole genome shotgun (WGS) entry which is preliminary data.</text>
</comment>